<dbReference type="GO" id="GO:0004180">
    <property type="term" value="F:carboxypeptidase activity"/>
    <property type="evidence" value="ECO:0007669"/>
    <property type="project" value="UniProtKB-KW"/>
</dbReference>
<dbReference type="InterPro" id="IPR009045">
    <property type="entry name" value="Zn_M74/Hedgehog-like"/>
</dbReference>
<dbReference type="CDD" id="cd14852">
    <property type="entry name" value="LD-carboxypeptidase"/>
    <property type="match status" value="1"/>
</dbReference>
<feature type="domain" description="D-alanyl-D-alanine carboxypeptidase-like core" evidence="3">
    <location>
        <begin position="162"/>
        <end position="291"/>
    </location>
</feature>
<dbReference type="EMBL" id="CP113797">
    <property type="protein sequence ID" value="WAL59464.1"/>
    <property type="molecule type" value="Genomic_DNA"/>
</dbReference>
<keyword evidence="4" id="KW-0645">Protease</keyword>
<protein>
    <submittedName>
        <fullName evidence="4">D-alanyl-D-alanine carboxypeptidase family protein</fullName>
    </submittedName>
</protein>
<dbReference type="InterPro" id="IPR003709">
    <property type="entry name" value="VanY-like_core_dom"/>
</dbReference>
<dbReference type="Proteomes" id="UP001163152">
    <property type="component" value="Chromosome"/>
</dbReference>
<dbReference type="PANTHER" id="PTHR34385:SF1">
    <property type="entry name" value="PEPTIDOGLYCAN L-ALANYL-D-GLUTAMATE ENDOPEPTIDASE CWLK"/>
    <property type="match status" value="1"/>
</dbReference>
<dbReference type="GO" id="GO:0006508">
    <property type="term" value="P:proteolysis"/>
    <property type="evidence" value="ECO:0007669"/>
    <property type="project" value="InterPro"/>
</dbReference>
<reference evidence="4" key="1">
    <citation type="submission" date="2022-12" db="EMBL/GenBank/DDBJ databases">
        <title>Polyphasic identification of a Novel Hot-Spring Cyanobacterium Ocullathermofonsia sinensis gen nov. sp. nov. and Genomic Insights on its Adaptations to the Thermal Habitat.</title>
        <authorList>
            <person name="Daroch M."/>
            <person name="Tang J."/>
            <person name="Jiang Y."/>
        </authorList>
    </citation>
    <scope>NUCLEOTIDE SEQUENCE</scope>
    <source>
        <strain evidence="4">PKUAC-SCTA174</strain>
    </source>
</reference>
<name>A0A9E9C6P1_9CYAN</name>
<feature type="compositionally biased region" description="Polar residues" evidence="1">
    <location>
        <begin position="105"/>
        <end position="114"/>
    </location>
</feature>
<keyword evidence="2" id="KW-1133">Transmembrane helix</keyword>
<organism evidence="4 5">
    <name type="scientific">Thermocoleostomius sinensis A174</name>
    <dbReference type="NCBI Taxonomy" id="2016057"/>
    <lineage>
        <taxon>Bacteria</taxon>
        <taxon>Bacillati</taxon>
        <taxon>Cyanobacteriota</taxon>
        <taxon>Cyanophyceae</taxon>
        <taxon>Oculatellales</taxon>
        <taxon>Oculatellaceae</taxon>
        <taxon>Thermocoleostomius</taxon>
    </lineage>
</organism>
<keyword evidence="4" id="KW-0378">Hydrolase</keyword>
<dbReference type="KEGG" id="tsin:OXH18_20165"/>
<dbReference type="InterPro" id="IPR052179">
    <property type="entry name" value="DD-CPase-like"/>
</dbReference>
<feature type="region of interest" description="Disordered" evidence="1">
    <location>
        <begin position="123"/>
        <end position="142"/>
    </location>
</feature>
<keyword evidence="4" id="KW-0121">Carboxypeptidase</keyword>
<gene>
    <name evidence="4" type="ORF">OXH18_20165</name>
</gene>
<dbReference type="Gene3D" id="3.30.1380.10">
    <property type="match status" value="1"/>
</dbReference>
<evidence type="ECO:0000313" key="5">
    <source>
        <dbReference type="Proteomes" id="UP001163152"/>
    </source>
</evidence>
<evidence type="ECO:0000256" key="1">
    <source>
        <dbReference type="SAM" id="MobiDB-lite"/>
    </source>
</evidence>
<feature type="region of interest" description="Disordered" evidence="1">
    <location>
        <begin position="98"/>
        <end position="118"/>
    </location>
</feature>
<feature type="transmembrane region" description="Helical" evidence="2">
    <location>
        <begin position="74"/>
        <end position="92"/>
    </location>
</feature>
<evidence type="ECO:0000256" key="2">
    <source>
        <dbReference type="SAM" id="Phobius"/>
    </source>
</evidence>
<keyword evidence="2" id="KW-0812">Transmembrane</keyword>
<dbReference type="Pfam" id="PF02557">
    <property type="entry name" value="VanY"/>
    <property type="match status" value="1"/>
</dbReference>
<keyword evidence="2" id="KW-0472">Membrane</keyword>
<dbReference type="SUPFAM" id="SSF55166">
    <property type="entry name" value="Hedgehog/DD-peptidase"/>
    <property type="match status" value="1"/>
</dbReference>
<dbReference type="InterPro" id="IPR058193">
    <property type="entry name" value="VanY/YodJ_core_dom"/>
</dbReference>
<keyword evidence="5" id="KW-1185">Reference proteome</keyword>
<evidence type="ECO:0000313" key="4">
    <source>
        <dbReference type="EMBL" id="WAL59464.1"/>
    </source>
</evidence>
<evidence type="ECO:0000259" key="3">
    <source>
        <dbReference type="Pfam" id="PF02557"/>
    </source>
</evidence>
<dbReference type="AlphaFoldDB" id="A0A9E9C6P1"/>
<accession>A0A9E9C6P1</accession>
<proteinExistence type="predicted"/>
<dbReference type="PANTHER" id="PTHR34385">
    <property type="entry name" value="D-ALANYL-D-ALANINE CARBOXYPEPTIDASE"/>
    <property type="match status" value="1"/>
</dbReference>
<sequence length="320" mass="35494">MTPQSKINKVGIFSVQEELIVDNAGLPQASDESSMASELLSEFSSAPVEDIPEAVREHPQPSSRSWFDQRGWRWGLSGIGILLLLCLPFLLWSRSSPPSRSQPSNAAVPTNTDSNPDEIATVAQPASEPAEENPSTSLLGHFPYEEAPRSELVSITDDGSILLRQAAAEKFLDMMAAAKAEGVEIVPLSGFRSIDEQEGVFFDVKAERGQEATKRAEVSAPPGYSEHHTGYAIDVGDRYYPDADLRESFENTPAFKWLQSNAGYYSFELSFPKGNAQNVSYEPWHWRFVGDRDSLETFYRVRGTRAQPTVRLKSRESADE</sequence>